<feature type="binding site" evidence="3">
    <location>
        <position position="261"/>
    </location>
    <ligand>
        <name>dimethylallyl diphosphate</name>
        <dbReference type="ChEBI" id="CHEBI:57623"/>
    </ligand>
</feature>
<feature type="binding site" evidence="3">
    <location>
        <position position="400"/>
    </location>
    <ligand>
        <name>dimethylallyl diphosphate</name>
        <dbReference type="ChEBI" id="CHEBI:57623"/>
    </ligand>
</feature>
<feature type="binding site" evidence="3">
    <location>
        <position position="94"/>
    </location>
    <ligand>
        <name>L-tryptophan</name>
        <dbReference type="ChEBI" id="CHEBI:57912"/>
    </ligand>
</feature>
<dbReference type="InterPro" id="IPR017795">
    <property type="entry name" value="ABBA_NscD-like"/>
</dbReference>
<feature type="binding site" evidence="3">
    <location>
        <position position="197"/>
    </location>
    <ligand>
        <name>dimethylallyl diphosphate</name>
        <dbReference type="ChEBI" id="CHEBI:57623"/>
    </ligand>
</feature>
<dbReference type="EMBL" id="LHQR01000065">
    <property type="protein sequence ID" value="KXG49080.1"/>
    <property type="molecule type" value="Genomic_DNA"/>
</dbReference>
<dbReference type="AlphaFoldDB" id="A0A135LJI8"/>
<dbReference type="SFLD" id="SFLDG01162">
    <property type="entry name" value="I"/>
    <property type="match status" value="1"/>
</dbReference>
<evidence type="ECO:0000256" key="3">
    <source>
        <dbReference type="PIRSR" id="PIRSR000509-1"/>
    </source>
</evidence>
<dbReference type="CDD" id="cd13929">
    <property type="entry name" value="PT-DMATS_CymD"/>
    <property type="match status" value="1"/>
</dbReference>
<feature type="binding site" evidence="3">
    <location>
        <position position="265"/>
    </location>
    <ligand>
        <name>dimethylallyl diphosphate</name>
        <dbReference type="ChEBI" id="CHEBI:57623"/>
    </ligand>
</feature>
<feature type="binding site" evidence="3">
    <location>
        <position position="335"/>
    </location>
    <ligand>
        <name>dimethylallyl diphosphate</name>
        <dbReference type="ChEBI" id="CHEBI:57623"/>
    </ligand>
</feature>
<dbReference type="PIRSF" id="PIRSF000509">
    <property type="entry name" value="Trp_DMAT"/>
    <property type="match status" value="1"/>
</dbReference>
<gene>
    <name evidence="4" type="ORF">PGRI_029500</name>
</gene>
<reference evidence="4 5" key="1">
    <citation type="journal article" date="2016" name="BMC Genomics">
        <title>Genome sequencing and secondary metabolism of the postharvest pathogen Penicillium griseofulvum.</title>
        <authorList>
            <person name="Banani H."/>
            <person name="Marcet-Houben M."/>
            <person name="Ballester A.R."/>
            <person name="Abbruscato P."/>
            <person name="Gonzalez-Candelas L."/>
            <person name="Gabaldon T."/>
            <person name="Spadaro D."/>
        </authorList>
    </citation>
    <scope>NUCLEOTIDE SEQUENCE [LARGE SCALE GENOMIC DNA]</scope>
    <source>
        <strain evidence="4 5">PG3</strain>
    </source>
</reference>
<dbReference type="Pfam" id="PF11991">
    <property type="entry name" value="Trp_DMAT"/>
    <property type="match status" value="1"/>
</dbReference>
<dbReference type="GO" id="GO:0016765">
    <property type="term" value="F:transferase activity, transferring alkyl or aryl (other than methyl) groups"/>
    <property type="evidence" value="ECO:0007669"/>
    <property type="project" value="InterPro"/>
</dbReference>
<dbReference type="GeneID" id="63705963"/>
<dbReference type="SFLD" id="SFLDS00036">
    <property type="entry name" value="Aromatic_Prenyltransferase"/>
    <property type="match status" value="1"/>
</dbReference>
<feature type="binding site" evidence="3">
    <location>
        <position position="263"/>
    </location>
    <ligand>
        <name>dimethylallyl diphosphate</name>
        <dbReference type="ChEBI" id="CHEBI:57623"/>
    </ligand>
</feature>
<evidence type="ECO:0000256" key="2">
    <source>
        <dbReference type="ARBA" id="ARBA00022679"/>
    </source>
</evidence>
<keyword evidence="2 4" id="KW-0808">Transferase</keyword>
<dbReference type="PANTHER" id="PTHR40627:SF3">
    <property type="entry name" value="PRENYLTRANSFERASE ASQH2-RELATED"/>
    <property type="match status" value="1"/>
</dbReference>
<feature type="binding site" evidence="3">
    <location>
        <position position="404"/>
    </location>
    <ligand>
        <name>dimethylallyl diphosphate</name>
        <dbReference type="ChEBI" id="CHEBI:57623"/>
    </ligand>
</feature>
<evidence type="ECO:0000313" key="5">
    <source>
        <dbReference type="Proteomes" id="UP000070168"/>
    </source>
</evidence>
<evidence type="ECO:0000256" key="1">
    <source>
        <dbReference type="ARBA" id="ARBA00010209"/>
    </source>
</evidence>
<feature type="binding site" evidence="3">
    <location>
        <position position="108"/>
    </location>
    <ligand>
        <name>dimethylallyl diphosphate</name>
        <dbReference type="ChEBI" id="CHEBI:57623"/>
    </ligand>
</feature>
<dbReference type="Proteomes" id="UP000070168">
    <property type="component" value="Unassembled WGS sequence"/>
</dbReference>
<dbReference type="InterPro" id="IPR012148">
    <property type="entry name" value="ABBA_DMATS-like"/>
</dbReference>
<dbReference type="PANTHER" id="PTHR40627">
    <property type="entry name" value="INDOLE PRENYLTRANSFERASE TDIB-RELATED"/>
    <property type="match status" value="1"/>
</dbReference>
<feature type="binding site" evidence="3">
    <location>
        <position position="195"/>
    </location>
    <ligand>
        <name>dimethylallyl diphosphate</name>
        <dbReference type="ChEBI" id="CHEBI:57623"/>
    </ligand>
</feature>
<proteinExistence type="inferred from homology"/>
<accession>A0A135LJI8</accession>
<evidence type="ECO:0000313" key="4">
    <source>
        <dbReference type="EMBL" id="KXG49080.1"/>
    </source>
</evidence>
<comment type="caution">
    <text evidence="4">The sequence shown here is derived from an EMBL/GenBank/DDBJ whole genome shotgun (WGS) entry which is preliminary data.</text>
</comment>
<feature type="binding site" evidence="3">
    <location>
        <position position="199"/>
    </location>
    <ligand>
        <name>L-tryptophan</name>
        <dbReference type="ChEBI" id="CHEBI:57912"/>
    </ligand>
</feature>
<name>A0A135LJI8_PENPA</name>
<dbReference type="OrthoDB" id="5392033at2759"/>
<comment type="similarity">
    <text evidence="1">Belongs to the tryptophan dimethylallyltransferase family.</text>
</comment>
<dbReference type="RefSeq" id="XP_040647616.1">
    <property type="nucleotide sequence ID" value="XM_040790663.1"/>
</dbReference>
<dbReference type="GO" id="GO:0009820">
    <property type="term" value="P:alkaloid metabolic process"/>
    <property type="evidence" value="ECO:0007669"/>
    <property type="project" value="InterPro"/>
</dbReference>
<sequence>MTVNPPIPSVKAGGNAVSNNSTPPLKCFAFQNPTEQAWWDKTGPLLAKVLQSAQYSVQDQYLYMTLYRTVLIPRLGPHPHTWDSFITYSGIPVEFSINFQQHGAPTARIGWEPVSQQSGSAADPINHDTVRRAIDTMSQLNLKGFDTKFLHHMIGSLTATPEEAAEVGRDQLYLTRMKNQVSFGLDLKGGEVSVKCYLYPSLKSHLTGKSFRQLLNDAVQSLGNEVSYPALDTIHEYLEGAGLYNQYSFIGIDCTTASKSRLKVYNTIQDVTWSKLRDIWTLGGRFESHATTQRGMQFIQQFWKLLTSDQDKMGVGIWSYELAPGSTDFPNPKYYFIMHGMNDMENAQAIVKFYDSLGWHDLAASYIDSVKGYFPNFESGETSNLIQYVSMAYSEKTGMYLSVYYHSSL</sequence>
<keyword evidence="5" id="KW-1185">Reference proteome</keyword>
<dbReference type="OMA" id="RIKIYVA"/>
<dbReference type="NCBIfam" id="TIGR03429">
    <property type="entry name" value="arom_pren_DMATS"/>
    <property type="match status" value="1"/>
</dbReference>
<organism evidence="4 5">
    <name type="scientific">Penicillium patulum</name>
    <name type="common">Penicillium griseofulvum</name>
    <dbReference type="NCBI Taxonomy" id="5078"/>
    <lineage>
        <taxon>Eukaryota</taxon>
        <taxon>Fungi</taxon>
        <taxon>Dikarya</taxon>
        <taxon>Ascomycota</taxon>
        <taxon>Pezizomycotina</taxon>
        <taxon>Eurotiomycetes</taxon>
        <taxon>Eurotiomycetidae</taxon>
        <taxon>Eurotiales</taxon>
        <taxon>Aspergillaceae</taxon>
        <taxon>Penicillium</taxon>
    </lineage>
</organism>
<dbReference type="InterPro" id="IPR033964">
    <property type="entry name" value="ABBA"/>
</dbReference>
<protein>
    <submittedName>
        <fullName evidence="4">Aromatic prenyltransferase, DMATS type</fullName>
    </submittedName>
</protein>